<accession>A0A160SYX8</accession>
<evidence type="ECO:0000313" key="4">
    <source>
        <dbReference type="Proteomes" id="UP000215027"/>
    </source>
</evidence>
<dbReference type="Gene3D" id="2.60.200.20">
    <property type="match status" value="1"/>
</dbReference>
<dbReference type="KEGG" id="pbf:CFX0092_A0853"/>
<dbReference type="EMBL" id="LN890655">
    <property type="protein sequence ID" value="CUS02731.2"/>
    <property type="molecule type" value="Genomic_DNA"/>
</dbReference>
<dbReference type="PROSITE" id="PS50006">
    <property type="entry name" value="FHA_DOMAIN"/>
    <property type="match status" value="1"/>
</dbReference>
<dbReference type="Pfam" id="PF00498">
    <property type="entry name" value="FHA"/>
    <property type="match status" value="1"/>
</dbReference>
<proteinExistence type="predicted"/>
<dbReference type="InterPro" id="IPR008984">
    <property type="entry name" value="SMAD_FHA_dom_sf"/>
</dbReference>
<dbReference type="RefSeq" id="WP_095042308.1">
    <property type="nucleotide sequence ID" value="NZ_LN890655.1"/>
</dbReference>
<keyword evidence="1" id="KW-0812">Transmembrane</keyword>
<dbReference type="SUPFAM" id="SSF49879">
    <property type="entry name" value="SMAD/FHA domain"/>
    <property type="match status" value="1"/>
</dbReference>
<dbReference type="InterPro" id="IPR000253">
    <property type="entry name" value="FHA_dom"/>
</dbReference>
<organism evidence="3 4">
    <name type="scientific">Candidatus Promineifilum breve</name>
    <dbReference type="NCBI Taxonomy" id="1806508"/>
    <lineage>
        <taxon>Bacteria</taxon>
        <taxon>Bacillati</taxon>
        <taxon>Chloroflexota</taxon>
        <taxon>Ardenticatenia</taxon>
        <taxon>Candidatus Promineifilales</taxon>
        <taxon>Candidatus Promineifilaceae</taxon>
        <taxon>Candidatus Promineifilum</taxon>
    </lineage>
</organism>
<dbReference type="SMART" id="SM00240">
    <property type="entry name" value="FHA"/>
    <property type="match status" value="1"/>
</dbReference>
<name>A0A160SYX8_9CHLR</name>
<sequence>MSDNAYRLQMQNGPEPGRSYELQGDSLTIGRYPLADIVIDDPDVGYRHALLTRQGATYRIADLGCDAGTYVNGRRVGAEPVALAPGDVILLGARLSAAFLSAGPVIIDQIMEQAADDAPPAEPPVEAENGESGAMVDEEPWATPALAPLAAEVRSPIHPEPLPAMPPPPPKRTNRLAWITAGCLLMLLACCCASSLFMYFIAGDWLLNLLRSL</sequence>
<keyword evidence="1" id="KW-1133">Transmembrane helix</keyword>
<gene>
    <name evidence="3" type="ORF">CFX0092_A0853</name>
</gene>
<protein>
    <recommendedName>
        <fullName evidence="2">FHA domain-containing protein</fullName>
    </recommendedName>
</protein>
<keyword evidence="4" id="KW-1185">Reference proteome</keyword>
<dbReference type="OrthoDB" id="9816434at2"/>
<dbReference type="CDD" id="cd00060">
    <property type="entry name" value="FHA"/>
    <property type="match status" value="1"/>
</dbReference>
<feature type="transmembrane region" description="Helical" evidence="1">
    <location>
        <begin position="176"/>
        <end position="202"/>
    </location>
</feature>
<evidence type="ECO:0000259" key="2">
    <source>
        <dbReference type="PROSITE" id="PS50006"/>
    </source>
</evidence>
<evidence type="ECO:0000313" key="3">
    <source>
        <dbReference type="EMBL" id="CUS02731.2"/>
    </source>
</evidence>
<dbReference type="Proteomes" id="UP000215027">
    <property type="component" value="Chromosome I"/>
</dbReference>
<reference evidence="3" key="1">
    <citation type="submission" date="2016-01" db="EMBL/GenBank/DDBJ databases">
        <authorList>
            <person name="Mcilroy J.S."/>
            <person name="Karst M S."/>
            <person name="Albertsen M."/>
        </authorList>
    </citation>
    <scope>NUCLEOTIDE SEQUENCE</scope>
    <source>
        <strain evidence="3">Cfx-K</strain>
    </source>
</reference>
<evidence type="ECO:0000256" key="1">
    <source>
        <dbReference type="SAM" id="Phobius"/>
    </source>
</evidence>
<feature type="domain" description="FHA" evidence="2">
    <location>
        <begin position="27"/>
        <end position="76"/>
    </location>
</feature>
<dbReference type="AlphaFoldDB" id="A0A160SYX8"/>
<keyword evidence="1" id="KW-0472">Membrane</keyword>